<reference evidence="1 2" key="1">
    <citation type="submission" date="2021-01" db="EMBL/GenBank/DDBJ databases">
        <title>Whole genome shotgun sequence of Planobispora siamensis NBRC 107568.</title>
        <authorList>
            <person name="Komaki H."/>
            <person name="Tamura T."/>
        </authorList>
    </citation>
    <scope>NUCLEOTIDE SEQUENCE [LARGE SCALE GENOMIC DNA]</scope>
    <source>
        <strain evidence="1 2">NBRC 107568</strain>
    </source>
</reference>
<evidence type="ECO:0000313" key="2">
    <source>
        <dbReference type="Proteomes" id="UP000619788"/>
    </source>
</evidence>
<name>A0A8J3SHK6_9ACTN</name>
<sequence>MPDTPHMLDRAGRWDQALALLSPEETALRAELLVNRFWWRLQGGAEAEAAVDALPPEVTAGYLRAQIAYTRLLFGLEPRPDDVRTARRGFERAAGGDGLAGWGRFWLGVLADNIDEDRRTAGEHYAAAAGHAHDDPLLRSYVLRHQAAHLLKSDHATAVTLLRRSYVLRAALGARPQTAAAAATLAAALPPGEESRDLRESALLTAEDLKLTWLLDHLR</sequence>
<keyword evidence="2" id="KW-1185">Reference proteome</keyword>
<comment type="caution">
    <text evidence="1">The sequence shown here is derived from an EMBL/GenBank/DDBJ whole genome shotgun (WGS) entry which is preliminary data.</text>
</comment>
<gene>
    <name evidence="1" type="ORF">Psi01_28890</name>
</gene>
<dbReference type="EMBL" id="BOOJ01000026">
    <property type="protein sequence ID" value="GIH92259.1"/>
    <property type="molecule type" value="Genomic_DNA"/>
</dbReference>
<dbReference type="AlphaFoldDB" id="A0A8J3SHK6"/>
<organism evidence="1 2">
    <name type="scientific">Planobispora siamensis</name>
    <dbReference type="NCBI Taxonomy" id="936338"/>
    <lineage>
        <taxon>Bacteria</taxon>
        <taxon>Bacillati</taxon>
        <taxon>Actinomycetota</taxon>
        <taxon>Actinomycetes</taxon>
        <taxon>Streptosporangiales</taxon>
        <taxon>Streptosporangiaceae</taxon>
        <taxon>Planobispora</taxon>
    </lineage>
</organism>
<accession>A0A8J3SHK6</accession>
<dbReference type="Proteomes" id="UP000619788">
    <property type="component" value="Unassembled WGS sequence"/>
</dbReference>
<protein>
    <submittedName>
        <fullName evidence="1">Uncharacterized protein</fullName>
    </submittedName>
</protein>
<proteinExistence type="predicted"/>
<evidence type="ECO:0000313" key="1">
    <source>
        <dbReference type="EMBL" id="GIH92259.1"/>
    </source>
</evidence>